<dbReference type="STRING" id="4072.A0A2G2YLU2"/>
<dbReference type="InterPro" id="IPR010259">
    <property type="entry name" value="S8pro/Inhibitor_I9"/>
</dbReference>
<proteinExistence type="predicted"/>
<dbReference type="Proteomes" id="UP000222542">
    <property type="component" value="Unassembled WGS sequence"/>
</dbReference>
<comment type="caution">
    <text evidence="2">The sequence shown here is derived from an EMBL/GenBank/DDBJ whole genome shotgun (WGS) entry which is preliminary data.</text>
</comment>
<dbReference type="SMR" id="A0A2G2YLU2"/>
<protein>
    <recommendedName>
        <fullName evidence="1">Inhibitor I9 domain-containing protein</fullName>
    </recommendedName>
</protein>
<keyword evidence="3" id="KW-1185">Reference proteome</keyword>
<dbReference type="Gramene" id="PHT70717">
    <property type="protein sequence ID" value="PHT70717"/>
    <property type="gene ID" value="T459_25821"/>
</dbReference>
<organism evidence="2 3">
    <name type="scientific">Capsicum annuum</name>
    <name type="common">Capsicum pepper</name>
    <dbReference type="NCBI Taxonomy" id="4072"/>
    <lineage>
        <taxon>Eukaryota</taxon>
        <taxon>Viridiplantae</taxon>
        <taxon>Streptophyta</taxon>
        <taxon>Embryophyta</taxon>
        <taxon>Tracheophyta</taxon>
        <taxon>Spermatophyta</taxon>
        <taxon>Magnoliopsida</taxon>
        <taxon>eudicotyledons</taxon>
        <taxon>Gunneridae</taxon>
        <taxon>Pentapetalae</taxon>
        <taxon>asterids</taxon>
        <taxon>lamiids</taxon>
        <taxon>Solanales</taxon>
        <taxon>Solanaceae</taxon>
        <taxon>Solanoideae</taxon>
        <taxon>Capsiceae</taxon>
        <taxon>Capsicum</taxon>
    </lineage>
</organism>
<dbReference type="Gene3D" id="3.30.70.80">
    <property type="entry name" value="Peptidase S8 propeptide/proteinase inhibitor I9"/>
    <property type="match status" value="1"/>
</dbReference>
<evidence type="ECO:0000259" key="1">
    <source>
        <dbReference type="Pfam" id="PF05922"/>
    </source>
</evidence>
<dbReference type="EMBL" id="AYRZ02000010">
    <property type="protein sequence ID" value="PHT70717.1"/>
    <property type="molecule type" value="Genomic_DNA"/>
</dbReference>
<reference evidence="2 3" key="2">
    <citation type="journal article" date="2017" name="Genome Biol.">
        <title>New reference genome sequences of hot pepper reveal the massive evolution of plant disease-resistance genes by retroduplication.</title>
        <authorList>
            <person name="Kim S."/>
            <person name="Park J."/>
            <person name="Yeom S.I."/>
            <person name="Kim Y.M."/>
            <person name="Seo E."/>
            <person name="Kim K.T."/>
            <person name="Kim M.S."/>
            <person name="Lee J.M."/>
            <person name="Cheong K."/>
            <person name="Shin H.S."/>
            <person name="Kim S.B."/>
            <person name="Han K."/>
            <person name="Lee J."/>
            <person name="Park M."/>
            <person name="Lee H.A."/>
            <person name="Lee H.Y."/>
            <person name="Lee Y."/>
            <person name="Oh S."/>
            <person name="Lee J.H."/>
            <person name="Choi E."/>
            <person name="Choi E."/>
            <person name="Lee S.E."/>
            <person name="Jeon J."/>
            <person name="Kim H."/>
            <person name="Choi G."/>
            <person name="Song H."/>
            <person name="Lee J."/>
            <person name="Lee S.C."/>
            <person name="Kwon J.K."/>
            <person name="Lee H.Y."/>
            <person name="Koo N."/>
            <person name="Hong Y."/>
            <person name="Kim R.W."/>
            <person name="Kang W.H."/>
            <person name="Huh J.H."/>
            <person name="Kang B.C."/>
            <person name="Yang T.J."/>
            <person name="Lee Y.H."/>
            <person name="Bennetzen J.L."/>
            <person name="Choi D."/>
        </authorList>
    </citation>
    <scope>NUCLEOTIDE SEQUENCE [LARGE SCALE GENOMIC DNA]</scope>
    <source>
        <strain evidence="3">cv. CM334</strain>
    </source>
</reference>
<feature type="domain" description="Inhibitor I9" evidence="1">
    <location>
        <begin position="23"/>
        <end position="84"/>
    </location>
</feature>
<sequence>MLFPVRSSKAFGDHFTNKNELETYIVQLEFPDQVFSNSKDLHLWHQSFLPTNSNSSSCILFSYHHVFTGFAATLSSDEVKEMGKKWFCVSATPKGTADAHHT</sequence>
<name>A0A2G2YLU2_CAPAN</name>
<dbReference type="Pfam" id="PF05922">
    <property type="entry name" value="Inhibitor_I9"/>
    <property type="match status" value="1"/>
</dbReference>
<dbReference type="AlphaFoldDB" id="A0A2G2YLU2"/>
<evidence type="ECO:0000313" key="2">
    <source>
        <dbReference type="EMBL" id="PHT70717.1"/>
    </source>
</evidence>
<dbReference type="InterPro" id="IPR037045">
    <property type="entry name" value="S8pro/Inhibitor_I9_sf"/>
</dbReference>
<evidence type="ECO:0000313" key="3">
    <source>
        <dbReference type="Proteomes" id="UP000222542"/>
    </source>
</evidence>
<gene>
    <name evidence="2" type="ORF">T459_25821</name>
</gene>
<accession>A0A2G2YLU2</accession>
<reference evidence="2 3" key="1">
    <citation type="journal article" date="2014" name="Nat. Genet.">
        <title>Genome sequence of the hot pepper provides insights into the evolution of pungency in Capsicum species.</title>
        <authorList>
            <person name="Kim S."/>
            <person name="Park M."/>
            <person name="Yeom S.I."/>
            <person name="Kim Y.M."/>
            <person name="Lee J.M."/>
            <person name="Lee H.A."/>
            <person name="Seo E."/>
            <person name="Choi J."/>
            <person name="Cheong K."/>
            <person name="Kim K.T."/>
            <person name="Jung K."/>
            <person name="Lee G.W."/>
            <person name="Oh S.K."/>
            <person name="Bae C."/>
            <person name="Kim S.B."/>
            <person name="Lee H.Y."/>
            <person name="Kim S.Y."/>
            <person name="Kim M.S."/>
            <person name="Kang B.C."/>
            <person name="Jo Y.D."/>
            <person name="Yang H.B."/>
            <person name="Jeong H.J."/>
            <person name="Kang W.H."/>
            <person name="Kwon J.K."/>
            <person name="Shin C."/>
            <person name="Lim J.Y."/>
            <person name="Park J.H."/>
            <person name="Huh J.H."/>
            <person name="Kim J.S."/>
            <person name="Kim B.D."/>
            <person name="Cohen O."/>
            <person name="Paran I."/>
            <person name="Suh M.C."/>
            <person name="Lee S.B."/>
            <person name="Kim Y.K."/>
            <person name="Shin Y."/>
            <person name="Noh S.J."/>
            <person name="Park J."/>
            <person name="Seo Y.S."/>
            <person name="Kwon S.Y."/>
            <person name="Kim H.A."/>
            <person name="Park J.M."/>
            <person name="Kim H.J."/>
            <person name="Choi S.B."/>
            <person name="Bosland P.W."/>
            <person name="Reeves G."/>
            <person name="Jo S.H."/>
            <person name="Lee B.W."/>
            <person name="Cho H.T."/>
            <person name="Choi H.S."/>
            <person name="Lee M.S."/>
            <person name="Yu Y."/>
            <person name="Do Choi Y."/>
            <person name="Park B.S."/>
            <person name="van Deynze A."/>
            <person name="Ashrafi H."/>
            <person name="Hill T."/>
            <person name="Kim W.T."/>
            <person name="Pai H.S."/>
            <person name="Ahn H.K."/>
            <person name="Yeam I."/>
            <person name="Giovannoni J.J."/>
            <person name="Rose J.K."/>
            <person name="Sorensen I."/>
            <person name="Lee S.J."/>
            <person name="Kim R.W."/>
            <person name="Choi I.Y."/>
            <person name="Choi B.S."/>
            <person name="Lim J.S."/>
            <person name="Lee Y.H."/>
            <person name="Choi D."/>
        </authorList>
    </citation>
    <scope>NUCLEOTIDE SEQUENCE [LARGE SCALE GENOMIC DNA]</scope>
    <source>
        <strain evidence="3">cv. CM334</strain>
    </source>
</reference>